<dbReference type="AlphaFoldDB" id="A0A7S3ZZQ7"/>
<gene>
    <name evidence="4" type="ORF">PCAL00307_LOCUS14817</name>
</gene>
<feature type="compositionally biased region" description="Basic and acidic residues" evidence="1">
    <location>
        <begin position="512"/>
        <end position="548"/>
    </location>
</feature>
<evidence type="ECO:0000313" key="4">
    <source>
        <dbReference type="EMBL" id="CAE0699381.1"/>
    </source>
</evidence>
<feature type="compositionally biased region" description="Basic and acidic residues" evidence="1">
    <location>
        <begin position="347"/>
        <end position="360"/>
    </location>
</feature>
<feature type="domain" description="Agenet" evidence="3">
    <location>
        <begin position="62"/>
        <end position="120"/>
    </location>
</feature>
<feature type="domain" description="Tudor" evidence="2">
    <location>
        <begin position="122"/>
        <end position="180"/>
    </location>
</feature>
<dbReference type="Gene3D" id="2.30.30.140">
    <property type="match status" value="8"/>
</dbReference>
<feature type="domain" description="Agenet" evidence="3">
    <location>
        <begin position="471"/>
        <end position="529"/>
    </location>
</feature>
<dbReference type="PANTHER" id="PTHR34157">
    <property type="entry name" value="TUZIN"/>
    <property type="match status" value="1"/>
</dbReference>
<feature type="domain" description="Tudor" evidence="2">
    <location>
        <begin position="530"/>
        <end position="588"/>
    </location>
</feature>
<feature type="domain" description="Tudor" evidence="2">
    <location>
        <begin position="62"/>
        <end position="120"/>
    </location>
</feature>
<dbReference type="SMART" id="SM00743">
    <property type="entry name" value="Agenet"/>
    <property type="match status" value="7"/>
</dbReference>
<feature type="compositionally biased region" description="Basic and acidic residues" evidence="1">
    <location>
        <begin position="571"/>
        <end position="581"/>
    </location>
</feature>
<organism evidence="4">
    <name type="scientific">Pelagomonas calceolata</name>
    <dbReference type="NCBI Taxonomy" id="35677"/>
    <lineage>
        <taxon>Eukaryota</taxon>
        <taxon>Sar</taxon>
        <taxon>Stramenopiles</taxon>
        <taxon>Ochrophyta</taxon>
        <taxon>Pelagophyceae</taxon>
        <taxon>Pelagomonadales</taxon>
        <taxon>Pelagomonadaceae</taxon>
        <taxon>Pelagomonas</taxon>
    </lineage>
</organism>
<feature type="region of interest" description="Disordered" evidence="1">
    <location>
        <begin position="1"/>
        <end position="67"/>
    </location>
</feature>
<dbReference type="SMART" id="SM00333">
    <property type="entry name" value="TUDOR"/>
    <property type="match status" value="8"/>
</dbReference>
<feature type="domain" description="Tudor" evidence="2">
    <location>
        <begin position="471"/>
        <end position="529"/>
    </location>
</feature>
<feature type="domain" description="Agenet" evidence="3">
    <location>
        <begin position="368"/>
        <end position="426"/>
    </location>
</feature>
<dbReference type="InterPro" id="IPR014002">
    <property type="entry name" value="Agenet_dom_plant"/>
</dbReference>
<dbReference type="InterPro" id="IPR041297">
    <property type="entry name" value="Crb2_Tudor"/>
</dbReference>
<feature type="domain" description="Tudor" evidence="2">
    <location>
        <begin position="306"/>
        <end position="364"/>
    </location>
</feature>
<name>A0A7S3ZZQ7_9STRA</name>
<evidence type="ECO:0000259" key="3">
    <source>
        <dbReference type="SMART" id="SM00743"/>
    </source>
</evidence>
<feature type="compositionally biased region" description="Basic residues" evidence="1">
    <location>
        <begin position="447"/>
        <end position="460"/>
    </location>
</feature>
<feature type="domain" description="Agenet" evidence="3">
    <location>
        <begin position="122"/>
        <end position="180"/>
    </location>
</feature>
<feature type="compositionally biased region" description="Basic and acidic residues" evidence="1">
    <location>
        <begin position="474"/>
        <end position="501"/>
    </location>
</feature>
<dbReference type="CDD" id="cd04508">
    <property type="entry name" value="Tudor_SF"/>
    <property type="match status" value="8"/>
</dbReference>
<dbReference type="EMBL" id="HBIW01017184">
    <property type="protein sequence ID" value="CAE0699381.1"/>
    <property type="molecule type" value="Transcribed_RNA"/>
</dbReference>
<feature type="domain" description="Tudor" evidence="2">
    <location>
        <begin position="187"/>
        <end position="245"/>
    </location>
</feature>
<feature type="domain" description="Agenet" evidence="3">
    <location>
        <begin position="306"/>
        <end position="364"/>
    </location>
</feature>
<feature type="domain" description="Agenet" evidence="3">
    <location>
        <begin position="247"/>
        <end position="300"/>
    </location>
</feature>
<feature type="domain" description="Tudor" evidence="2">
    <location>
        <begin position="247"/>
        <end position="304"/>
    </location>
</feature>
<feature type="compositionally biased region" description="Basic and acidic residues" evidence="1">
    <location>
        <begin position="26"/>
        <end position="45"/>
    </location>
</feature>
<protein>
    <recommendedName>
        <fullName evidence="5">Tudor domain-containing protein</fullName>
    </recommendedName>
</protein>
<dbReference type="PANTHER" id="PTHR34157:SF2">
    <property type="entry name" value="TUZIN"/>
    <property type="match status" value="1"/>
</dbReference>
<feature type="domain" description="Agenet" evidence="3">
    <location>
        <begin position="187"/>
        <end position="245"/>
    </location>
</feature>
<sequence length="757" mass="86239">MPARGGEEVIIDDFKSSGARSRVPSRFRDRQPGERPRASSRERRSVGGRPRPTGVSTTSSRGTYRMGETVEARYKNGSQYYKGNIVSVNSNGTYDIRYDDGDEERNVSAYKIRRKAGAAASTKLREGDAVEARYRGREKYYKGKISRDRMDGTYDINYDDGEKELRVEERLIRKLSDDSISPRPASDNFREGDKVEARYRGREKYYPGKISRDRGDGTYDIAYDDGERETRVAKRLIRKLDGGSGGDSFREGDKIEADYRGRGKFYPGKISRDRGDDTYDIAYDDGERTRVEAKLIRSKDGGGSSDKLREGDEIEARYRGREKYYKGTISRDRGDGTYDIAYDDGERETRVEGRLIRAKESSSSSSGEKFYLGDKVDARYRGREKYYPGKVGRAHADGTYDIDYDDGEKETRVEGRLLRRRGAGDSPRARSRSPERRSSRERSRERSRSRRSPSPRRRSRSPSPRRSSGSGAFREGDRVEARFRGREKYYPGTIRTDRGDGTYDVSYDDGATETRVREDHIRSRKDDDGPDLRSGDTCEARYRGRDKWYPGTIKRKHSDGTFDIDYDDGESERNVKGGHVREKGRRGRSRSPNSDDDEARKLRRKLRDLEDKITTDRARSLSRSDDRRRSRSPDDIESLKRENRELRKTLQRGGATFGATRSSTSRAPPWHGMVNQDDDVIDELVGAIGTSHGSVGQWLNTSATPLEKRNFVEFVQCLEEFEGRHGLTPANRSADDVSGTINLALGPTIKCSLKFLV</sequence>
<accession>A0A7S3ZZQ7</accession>
<dbReference type="SUPFAM" id="SSF63748">
    <property type="entry name" value="Tudor/PWWP/MBT"/>
    <property type="match status" value="4"/>
</dbReference>
<feature type="region of interest" description="Disordered" evidence="1">
    <location>
        <begin position="328"/>
        <end position="671"/>
    </location>
</feature>
<evidence type="ECO:0000256" key="1">
    <source>
        <dbReference type="SAM" id="MobiDB-lite"/>
    </source>
</evidence>
<evidence type="ECO:0008006" key="5">
    <source>
        <dbReference type="Google" id="ProtNLM"/>
    </source>
</evidence>
<evidence type="ECO:0000259" key="2">
    <source>
        <dbReference type="SMART" id="SM00333"/>
    </source>
</evidence>
<feature type="compositionally biased region" description="Basic and acidic residues" evidence="1">
    <location>
        <begin position="371"/>
        <end position="387"/>
    </location>
</feature>
<reference evidence="4" key="1">
    <citation type="submission" date="2021-01" db="EMBL/GenBank/DDBJ databases">
        <authorList>
            <person name="Corre E."/>
            <person name="Pelletier E."/>
            <person name="Niang G."/>
            <person name="Scheremetjew M."/>
            <person name="Finn R."/>
            <person name="Kale V."/>
            <person name="Holt S."/>
            <person name="Cochrane G."/>
            <person name="Meng A."/>
            <person name="Brown T."/>
            <person name="Cohen L."/>
        </authorList>
    </citation>
    <scope>NUCLEOTIDE SEQUENCE</scope>
    <source>
        <strain evidence="4">CCMP1756</strain>
    </source>
</reference>
<proteinExistence type="predicted"/>
<dbReference type="Pfam" id="PF18115">
    <property type="entry name" value="Tudor_3"/>
    <property type="match status" value="1"/>
</dbReference>
<feature type="compositionally biased region" description="Basic and acidic residues" evidence="1">
    <location>
        <begin position="607"/>
        <end position="648"/>
    </location>
</feature>
<dbReference type="InterPro" id="IPR002999">
    <property type="entry name" value="Tudor"/>
</dbReference>
<feature type="domain" description="Tudor" evidence="2">
    <location>
        <begin position="368"/>
        <end position="426"/>
    </location>
</feature>
<feature type="compositionally biased region" description="Basic and acidic residues" evidence="1">
    <location>
        <begin position="432"/>
        <end position="446"/>
    </location>
</feature>